<feature type="transmembrane region" description="Helical" evidence="1">
    <location>
        <begin position="155"/>
        <end position="175"/>
    </location>
</feature>
<keyword evidence="1" id="KW-0812">Transmembrane</keyword>
<keyword evidence="3" id="KW-0378">Hydrolase</keyword>
<dbReference type="RefSeq" id="WP_218633031.1">
    <property type="nucleotide sequence ID" value="NZ_JAHVAH010000001.1"/>
</dbReference>
<dbReference type="Proteomes" id="UP000698028">
    <property type="component" value="Unassembled WGS sequence"/>
</dbReference>
<dbReference type="InterPro" id="IPR022764">
    <property type="entry name" value="Peptidase_S54_rhomboid_dom"/>
</dbReference>
<dbReference type="Pfam" id="PF01694">
    <property type="entry name" value="Rhomboid"/>
    <property type="match status" value="1"/>
</dbReference>
<protein>
    <submittedName>
        <fullName evidence="3">Rhomboid family intramembrane serine protease</fullName>
    </submittedName>
</protein>
<sequence length="206" mass="21992">MSWRDLRGSASLWLAAVSVAVMLLVTVVPDLHDRWAIAGGFIPLRLDIAVEAPVAMLPAVVTPLTASFLHVDWGHLLFNMILLLFCGRFVEAAIGRAGLVLLYMIGAFASALAQYAFDPILIVPMIGASGAISAIFGSFALIYGKPKPFTGNRRYDRAIHAASLLIVWVLIQWMVGTLSQGTVAAAAHVGGFLAGLVAFPLLRPRA</sequence>
<organism evidence="3 4">
    <name type="scientific">Sphingomicrobium clamense</name>
    <dbReference type="NCBI Taxonomy" id="2851013"/>
    <lineage>
        <taxon>Bacteria</taxon>
        <taxon>Pseudomonadati</taxon>
        <taxon>Pseudomonadota</taxon>
        <taxon>Alphaproteobacteria</taxon>
        <taxon>Sphingomonadales</taxon>
        <taxon>Sphingomonadaceae</taxon>
        <taxon>Sphingomicrobium</taxon>
    </lineage>
</organism>
<feature type="transmembrane region" description="Helical" evidence="1">
    <location>
        <begin position="181"/>
        <end position="202"/>
    </location>
</feature>
<keyword evidence="3" id="KW-0645">Protease</keyword>
<proteinExistence type="predicted"/>
<feature type="transmembrane region" description="Helical" evidence="1">
    <location>
        <begin position="122"/>
        <end position="143"/>
    </location>
</feature>
<evidence type="ECO:0000313" key="4">
    <source>
        <dbReference type="Proteomes" id="UP000698028"/>
    </source>
</evidence>
<evidence type="ECO:0000256" key="1">
    <source>
        <dbReference type="SAM" id="Phobius"/>
    </source>
</evidence>
<name>A0ABS6V699_9SPHN</name>
<comment type="caution">
    <text evidence="3">The sequence shown here is derived from an EMBL/GenBank/DDBJ whole genome shotgun (WGS) entry which is preliminary data.</text>
</comment>
<feature type="transmembrane region" description="Helical" evidence="1">
    <location>
        <begin position="97"/>
        <end position="116"/>
    </location>
</feature>
<feature type="domain" description="Peptidase S54 rhomboid" evidence="2">
    <location>
        <begin position="64"/>
        <end position="202"/>
    </location>
</feature>
<dbReference type="GO" id="GO:0006508">
    <property type="term" value="P:proteolysis"/>
    <property type="evidence" value="ECO:0007669"/>
    <property type="project" value="UniProtKB-KW"/>
</dbReference>
<dbReference type="PANTHER" id="PTHR43066">
    <property type="entry name" value="RHOMBOID-RELATED PROTEIN"/>
    <property type="match status" value="1"/>
</dbReference>
<evidence type="ECO:0000313" key="3">
    <source>
        <dbReference type="EMBL" id="MBW0145093.1"/>
    </source>
</evidence>
<feature type="transmembrane region" description="Helical" evidence="1">
    <location>
        <begin position="12"/>
        <end position="29"/>
    </location>
</feature>
<dbReference type="GO" id="GO:0008233">
    <property type="term" value="F:peptidase activity"/>
    <property type="evidence" value="ECO:0007669"/>
    <property type="project" value="UniProtKB-KW"/>
</dbReference>
<dbReference type="EMBL" id="JAHVAH010000001">
    <property type="protein sequence ID" value="MBW0145093.1"/>
    <property type="molecule type" value="Genomic_DNA"/>
</dbReference>
<accession>A0ABS6V699</accession>
<dbReference type="PANTHER" id="PTHR43066:SF11">
    <property type="entry name" value="PEPTIDASE S54 RHOMBOID DOMAIN-CONTAINING PROTEIN"/>
    <property type="match status" value="1"/>
</dbReference>
<keyword evidence="1" id="KW-1133">Transmembrane helix</keyword>
<keyword evidence="4" id="KW-1185">Reference proteome</keyword>
<keyword evidence="1" id="KW-0472">Membrane</keyword>
<gene>
    <name evidence="3" type="ORF">KTQ36_07260</name>
</gene>
<feature type="transmembrane region" description="Helical" evidence="1">
    <location>
        <begin position="73"/>
        <end position="90"/>
    </location>
</feature>
<reference evidence="3 4" key="1">
    <citation type="submission" date="2021-07" db="EMBL/GenBank/DDBJ databases">
        <title>The draft genome sequence of Sphingomicrobium sp. B8.</title>
        <authorList>
            <person name="Mu L."/>
        </authorList>
    </citation>
    <scope>NUCLEOTIDE SEQUENCE [LARGE SCALE GENOMIC DNA]</scope>
    <source>
        <strain evidence="3 4">B8</strain>
    </source>
</reference>
<evidence type="ECO:0000259" key="2">
    <source>
        <dbReference type="Pfam" id="PF01694"/>
    </source>
</evidence>